<keyword evidence="1" id="KW-0547">Nucleotide-binding</keyword>
<proteinExistence type="inferred from homology"/>
<keyword evidence="1" id="KW-0067">ATP-binding</keyword>
<comment type="pathway">
    <text evidence="1">Amino-sugar metabolism; 1,6-anhydro-N-acetylmuramate degradation.</text>
</comment>
<dbReference type="SUPFAM" id="SSF53067">
    <property type="entry name" value="Actin-like ATPase domain"/>
    <property type="match status" value="1"/>
</dbReference>
<organism evidence="2 3">
    <name type="scientific">Gemmatimonas aurantiaca</name>
    <dbReference type="NCBI Taxonomy" id="173480"/>
    <lineage>
        <taxon>Bacteria</taxon>
        <taxon>Pseudomonadati</taxon>
        <taxon>Gemmatimonadota</taxon>
        <taxon>Gemmatimonadia</taxon>
        <taxon>Gemmatimonadales</taxon>
        <taxon>Gemmatimonadaceae</taxon>
        <taxon>Gemmatimonas</taxon>
    </lineage>
</organism>
<dbReference type="EMBL" id="DPIY01000006">
    <property type="protein sequence ID" value="HCT56753.1"/>
    <property type="molecule type" value="Genomic_DNA"/>
</dbReference>
<reference evidence="2 3" key="1">
    <citation type="journal article" date="2018" name="Nat. Biotechnol.">
        <title>A standardized bacterial taxonomy based on genome phylogeny substantially revises the tree of life.</title>
        <authorList>
            <person name="Parks D.H."/>
            <person name="Chuvochina M."/>
            <person name="Waite D.W."/>
            <person name="Rinke C."/>
            <person name="Skarshewski A."/>
            <person name="Chaumeil P.A."/>
            <person name="Hugenholtz P."/>
        </authorList>
    </citation>
    <scope>NUCLEOTIDE SEQUENCE [LARGE SCALE GENOMIC DNA]</scope>
    <source>
        <strain evidence="2">UBA8844</strain>
    </source>
</reference>
<name>A0A3D4V6H6_9BACT</name>
<keyword evidence="1 2" id="KW-0418">Kinase</keyword>
<dbReference type="Proteomes" id="UP000264071">
    <property type="component" value="Unassembled WGS sequence"/>
</dbReference>
<dbReference type="Pfam" id="PF03702">
    <property type="entry name" value="AnmK"/>
    <property type="match status" value="1"/>
</dbReference>
<accession>A0A3D4V6H6</accession>
<comment type="pathway">
    <text evidence="1">Cell wall biogenesis; peptidoglycan recycling.</text>
</comment>
<dbReference type="InterPro" id="IPR043129">
    <property type="entry name" value="ATPase_NBD"/>
</dbReference>
<evidence type="ECO:0000256" key="1">
    <source>
        <dbReference type="HAMAP-Rule" id="MF_01270"/>
    </source>
</evidence>
<dbReference type="OMA" id="TGPGNMV"/>
<dbReference type="AlphaFoldDB" id="A0A3D4V6H6"/>
<dbReference type="InterPro" id="IPR005338">
    <property type="entry name" value="Anhydro_N_Ac-Mur_kinase"/>
</dbReference>
<keyword evidence="1" id="KW-0808">Transferase</keyword>
<dbReference type="UniPathway" id="UPA00544"/>
<gene>
    <name evidence="1" type="primary">anmK</name>
    <name evidence="2" type="ORF">DGD08_06020</name>
</gene>
<comment type="similarity">
    <text evidence="1">Belongs to the anhydro-N-acetylmuramic acid kinase family.</text>
</comment>
<dbReference type="GO" id="GO:0009254">
    <property type="term" value="P:peptidoglycan turnover"/>
    <property type="evidence" value="ECO:0007669"/>
    <property type="project" value="UniProtKB-UniRule"/>
</dbReference>
<evidence type="ECO:0000313" key="3">
    <source>
        <dbReference type="Proteomes" id="UP000264071"/>
    </source>
</evidence>
<protein>
    <recommendedName>
        <fullName evidence="1">Anhydro-N-acetylmuramic acid kinase</fullName>
        <ecNumber evidence="1">2.7.1.170</ecNumber>
    </recommendedName>
    <alternativeName>
        <fullName evidence="1">AnhMurNAc kinase</fullName>
    </alternativeName>
</protein>
<comment type="function">
    <text evidence="1">Catalyzes the specific phosphorylation of 1,6-anhydro-N-acetylmuramic acid (anhMurNAc) with the simultaneous cleavage of the 1,6-anhydro ring, generating MurNAc-6-P. Is required for the utilization of anhMurNAc either imported from the medium or derived from its own cell wall murein, and thus plays a role in cell wall recycling.</text>
</comment>
<keyword evidence="1" id="KW-0119">Carbohydrate metabolism</keyword>
<feature type="binding site" evidence="1">
    <location>
        <begin position="18"/>
        <end position="25"/>
    </location>
    <ligand>
        <name>ATP</name>
        <dbReference type="ChEBI" id="CHEBI:30616"/>
    </ligand>
</feature>
<dbReference type="EC" id="2.7.1.170" evidence="1"/>
<dbReference type="GO" id="GO:0097175">
    <property type="term" value="P:1,6-anhydro-N-acetyl-beta-muramic acid catabolic process"/>
    <property type="evidence" value="ECO:0007669"/>
    <property type="project" value="UniProtKB-UniRule"/>
</dbReference>
<dbReference type="PANTHER" id="PTHR30605">
    <property type="entry name" value="ANHYDRO-N-ACETYLMURAMIC ACID KINASE"/>
    <property type="match status" value="1"/>
</dbReference>
<dbReference type="NCBIfam" id="NF007148">
    <property type="entry name" value="PRK09585.3-2"/>
    <property type="match status" value="1"/>
</dbReference>
<sequence length="396" mass="41667">MTQPAPDNGAILVGLMSGTSLDGISAAVVRFSEPDGRVRADVLHSTQHVYDTSARERLQRAMHDGSAREYCRLSADLGDWLGDAALAAMRGAGVTAHDVRAVASHGQTLWHEPGHSTWQIGDASRIAERTGCAVISDFRVRDMAVGGQGAPLVPIADRMLFAHPTAWRALQNIGGIGNVTLVPPGGGDDRDIVHGFDTGPGVVIIDGVTQRLFGLPFDRDAAIAGSGRILEQIVLELLELPYLREAPPKSTGRELFTPAFIDAFIARCTAAGGAPADIVATACAFTAASIGDQYMRFLTEAPADVVLSGGGARNPFLVRCIEGAFMWHGERSGRPVPAVRLFDDLFFDAEAKEAVAFALLGYLHLTGRAGNVPSATGARAPRVLGALTPVASSLTS</sequence>
<dbReference type="UniPathway" id="UPA00343"/>
<evidence type="ECO:0000313" key="2">
    <source>
        <dbReference type="EMBL" id="HCT56753.1"/>
    </source>
</evidence>
<dbReference type="PANTHER" id="PTHR30605:SF0">
    <property type="entry name" value="ANHYDRO-N-ACETYLMURAMIC ACID KINASE"/>
    <property type="match status" value="1"/>
</dbReference>
<comment type="caution">
    <text evidence="2">The sequence shown here is derived from an EMBL/GenBank/DDBJ whole genome shotgun (WGS) entry which is preliminary data.</text>
</comment>
<dbReference type="Gene3D" id="3.30.420.40">
    <property type="match status" value="2"/>
</dbReference>
<dbReference type="GO" id="GO:0016773">
    <property type="term" value="F:phosphotransferase activity, alcohol group as acceptor"/>
    <property type="evidence" value="ECO:0007669"/>
    <property type="project" value="UniProtKB-UniRule"/>
</dbReference>
<dbReference type="GO" id="GO:0005524">
    <property type="term" value="F:ATP binding"/>
    <property type="evidence" value="ECO:0007669"/>
    <property type="project" value="UniProtKB-UniRule"/>
</dbReference>
<dbReference type="CDD" id="cd24050">
    <property type="entry name" value="ASKHA_NBD_ANMK"/>
    <property type="match status" value="1"/>
</dbReference>
<dbReference type="GO" id="GO:0006040">
    <property type="term" value="P:amino sugar metabolic process"/>
    <property type="evidence" value="ECO:0007669"/>
    <property type="project" value="InterPro"/>
</dbReference>
<dbReference type="HAMAP" id="MF_01270">
    <property type="entry name" value="AnhMurNAc_kinase"/>
    <property type="match status" value="1"/>
</dbReference>
<comment type="catalytic activity">
    <reaction evidence="1">
        <text>1,6-anhydro-N-acetyl-beta-muramate + ATP + H2O = N-acetyl-D-muramate 6-phosphate + ADP + H(+)</text>
        <dbReference type="Rhea" id="RHEA:24952"/>
        <dbReference type="ChEBI" id="CHEBI:15377"/>
        <dbReference type="ChEBI" id="CHEBI:15378"/>
        <dbReference type="ChEBI" id="CHEBI:30616"/>
        <dbReference type="ChEBI" id="CHEBI:58690"/>
        <dbReference type="ChEBI" id="CHEBI:58722"/>
        <dbReference type="ChEBI" id="CHEBI:456216"/>
        <dbReference type="EC" id="2.7.1.170"/>
    </reaction>
</comment>
<dbReference type="GO" id="GO:0016301">
    <property type="term" value="F:kinase activity"/>
    <property type="evidence" value="ECO:0007669"/>
    <property type="project" value="UniProtKB-KW"/>
</dbReference>